<gene>
    <name evidence="3" type="ORF">Dthio_PD0620</name>
</gene>
<dbReference type="OrthoDB" id="9801395at2"/>
<dbReference type="InterPro" id="IPR023509">
    <property type="entry name" value="DTD-like_sf"/>
</dbReference>
<evidence type="ECO:0000313" key="4">
    <source>
        <dbReference type="Proteomes" id="UP000005496"/>
    </source>
</evidence>
<proteinExistence type="inferred from homology"/>
<dbReference type="EMBL" id="ACJN02000003">
    <property type="protein sequence ID" value="EFI33294.1"/>
    <property type="molecule type" value="Genomic_DNA"/>
</dbReference>
<dbReference type="PANTHER" id="PTHR10472">
    <property type="entry name" value="D-TYROSYL-TRNA TYR DEACYLASE"/>
    <property type="match status" value="1"/>
</dbReference>
<evidence type="ECO:0000256" key="2">
    <source>
        <dbReference type="ARBA" id="ARBA00033425"/>
    </source>
</evidence>
<evidence type="ECO:0000313" key="3">
    <source>
        <dbReference type="EMBL" id="EFI33294.1"/>
    </source>
</evidence>
<comment type="caution">
    <text evidence="3">The sequence shown here is derived from an EMBL/GenBank/DDBJ whole genome shotgun (WGS) entry which is preliminary data.</text>
</comment>
<accession>D6SRH8</accession>
<dbReference type="GO" id="GO:0051500">
    <property type="term" value="F:D-tyrosyl-tRNA(Tyr) deacylase activity"/>
    <property type="evidence" value="ECO:0007669"/>
    <property type="project" value="TreeGrafter"/>
</dbReference>
<dbReference type="GO" id="GO:0005737">
    <property type="term" value="C:cytoplasm"/>
    <property type="evidence" value="ECO:0007669"/>
    <property type="project" value="InterPro"/>
</dbReference>
<dbReference type="SUPFAM" id="SSF69500">
    <property type="entry name" value="DTD-like"/>
    <property type="match status" value="1"/>
</dbReference>
<reference evidence="3" key="1">
    <citation type="submission" date="2010-05" db="EMBL/GenBank/DDBJ databases">
        <title>The draft genome of Desulfonatronospira thiodismutans ASO3-1.</title>
        <authorList>
            <consortium name="US DOE Joint Genome Institute (JGI-PGF)"/>
            <person name="Lucas S."/>
            <person name="Copeland A."/>
            <person name="Lapidus A."/>
            <person name="Cheng J.-F."/>
            <person name="Bruce D."/>
            <person name="Goodwin L."/>
            <person name="Pitluck S."/>
            <person name="Chertkov O."/>
            <person name="Brettin T."/>
            <person name="Detter J.C."/>
            <person name="Han C."/>
            <person name="Land M.L."/>
            <person name="Hauser L."/>
            <person name="Kyrpides N."/>
            <person name="Mikhailova N."/>
            <person name="Muyzer G."/>
            <person name="Woyke T."/>
        </authorList>
    </citation>
    <scope>NUCLEOTIDE SEQUENCE [LARGE SCALE GENOMIC DNA]</scope>
    <source>
        <strain evidence="3">ASO3-1</strain>
    </source>
</reference>
<comment type="similarity">
    <text evidence="1">Belongs to the DTD family.</text>
</comment>
<dbReference type="AlphaFoldDB" id="D6SRH8"/>
<dbReference type="InterPro" id="IPR003732">
    <property type="entry name" value="Daa-tRNA_deacyls_DTD"/>
</dbReference>
<protein>
    <recommendedName>
        <fullName evidence="2">D-tyrosyl-tRNA(Tyr) deacylase</fullName>
    </recommendedName>
</protein>
<name>D6SRH8_9BACT</name>
<sequence>MRVLLQRTKWAGVKTVVDQEPREVRVDRGLTGLVGFFREDAGLPGTRAWETMVGKILNLRIFPDENQRMNLSLADIQGDLLLVPQFTLYADCRKGRRPGFSDSMPGDKAQELFGSFVSRVEQSWDRVYAGFFGADMDVELCNWGPVTIMLDSRDFE</sequence>
<dbReference type="NCBIfam" id="TIGR00256">
    <property type="entry name" value="D-aminoacyl-tRNA deacylase"/>
    <property type="match status" value="1"/>
</dbReference>
<keyword evidence="4" id="KW-1185">Reference proteome</keyword>
<dbReference type="RefSeq" id="WP_008870652.1">
    <property type="nucleotide sequence ID" value="NZ_ACJN02000003.1"/>
</dbReference>
<dbReference type="Pfam" id="PF02580">
    <property type="entry name" value="Tyr_Deacylase"/>
    <property type="match status" value="1"/>
</dbReference>
<organism evidence="3 4">
    <name type="scientific">Desulfonatronospira thiodismutans ASO3-1</name>
    <dbReference type="NCBI Taxonomy" id="555779"/>
    <lineage>
        <taxon>Bacteria</taxon>
        <taxon>Pseudomonadati</taxon>
        <taxon>Thermodesulfobacteriota</taxon>
        <taxon>Desulfovibrionia</taxon>
        <taxon>Desulfovibrionales</taxon>
        <taxon>Desulfonatronovibrionaceae</taxon>
        <taxon>Desulfonatronospira</taxon>
    </lineage>
</organism>
<dbReference type="Gene3D" id="3.50.80.10">
    <property type="entry name" value="D-tyrosyl-tRNA(Tyr) deacylase"/>
    <property type="match status" value="1"/>
</dbReference>
<dbReference type="FunFam" id="3.50.80.10:FF:000001">
    <property type="entry name" value="D-aminoacyl-tRNA deacylase"/>
    <property type="match status" value="1"/>
</dbReference>
<evidence type="ECO:0000256" key="1">
    <source>
        <dbReference type="ARBA" id="ARBA00009673"/>
    </source>
</evidence>
<dbReference type="eggNOG" id="COG1490">
    <property type="taxonomic scope" value="Bacteria"/>
</dbReference>
<dbReference type="Proteomes" id="UP000005496">
    <property type="component" value="Unassembled WGS sequence"/>
</dbReference>
<dbReference type="PANTHER" id="PTHR10472:SF5">
    <property type="entry name" value="D-AMINOACYL-TRNA DEACYLASE 1"/>
    <property type="match status" value="1"/>
</dbReference>